<evidence type="ECO:0000313" key="8">
    <source>
        <dbReference type="Proteomes" id="UP000018467"/>
    </source>
</evidence>
<reference evidence="8" key="1">
    <citation type="submission" date="2013-03" db="EMBL/GenBank/DDBJ databases">
        <authorList>
            <person name="Jeffery W."/>
            <person name="Warren W."/>
            <person name="Wilson R.K."/>
        </authorList>
    </citation>
    <scope>NUCLEOTIDE SEQUENCE</scope>
    <source>
        <strain evidence="8">female</strain>
    </source>
</reference>
<feature type="transmembrane region" description="Helical" evidence="5">
    <location>
        <begin position="178"/>
        <end position="202"/>
    </location>
</feature>
<reference evidence="7" key="4">
    <citation type="submission" date="2025-09" db="UniProtKB">
        <authorList>
            <consortium name="Ensembl"/>
        </authorList>
    </citation>
    <scope>IDENTIFICATION</scope>
</reference>
<dbReference type="Gene3D" id="1.20.1070.10">
    <property type="entry name" value="Rhodopsin 7-helix transmembrane proteins"/>
    <property type="match status" value="1"/>
</dbReference>
<reference evidence="7" key="3">
    <citation type="submission" date="2025-08" db="UniProtKB">
        <authorList>
            <consortium name="Ensembl"/>
        </authorList>
    </citation>
    <scope>IDENTIFICATION</scope>
</reference>
<sequence>MVKITGLFFLQLCMILVFIVCRIIVFNCSVLFQDMCTAECNSSWNESSFDLLDLDSSALLRMNIGLTLTQMFVWPFFLINILMLFTFYRKQAFRTETRYILFAHTLLTDVIFLLLTDLQVILKYNVVQMPVSFCIPLCILIEVVNTCTPLTITAMCVERYVAICMPLRHSAISTTSRTLNLILIIWIMSFIVPFMDVLILIVSVPEEYFIEPIFCHYDIMMPEHWHRTMRSILYVIDFFIILLIEFFCYLMIMIAARRASVDKKSAAKGLRTVSLHMIQLILCTVQSVCPYVEAEIIEIDFTLYLSVRLFNFLTFNIIARAITPLVYGIRDETFCAAMLHYIKCRQNHISSEKKEPNF</sequence>
<reference evidence="8" key="2">
    <citation type="journal article" date="2014" name="Nat. Commun.">
        <title>The cavefish genome reveals candidate genes for eye loss.</title>
        <authorList>
            <person name="McGaugh S.E."/>
            <person name="Gross J.B."/>
            <person name="Aken B."/>
            <person name="Blin M."/>
            <person name="Borowsky R."/>
            <person name="Chalopin D."/>
            <person name="Hinaux H."/>
            <person name="Jeffery W.R."/>
            <person name="Keene A."/>
            <person name="Ma L."/>
            <person name="Minx P."/>
            <person name="Murphy D."/>
            <person name="O'Quin K.E."/>
            <person name="Retaux S."/>
            <person name="Rohner N."/>
            <person name="Searle S.M."/>
            <person name="Stahl B.A."/>
            <person name="Tabin C."/>
            <person name="Volff J.N."/>
            <person name="Yoshizawa M."/>
            <person name="Warren W.C."/>
        </authorList>
    </citation>
    <scope>NUCLEOTIDE SEQUENCE [LARGE SCALE GENOMIC DNA]</scope>
    <source>
        <strain evidence="8">female</strain>
    </source>
</reference>
<dbReference type="PRINTS" id="PR00237">
    <property type="entry name" value="GPCRRHODOPSN"/>
</dbReference>
<feature type="transmembrane region" description="Helical" evidence="5">
    <location>
        <begin position="7"/>
        <end position="25"/>
    </location>
</feature>
<dbReference type="AlphaFoldDB" id="A0A3B1JHB9"/>
<dbReference type="Ensembl" id="ENSAMXT00000034417.1">
    <property type="protein sequence ID" value="ENSAMXP00000041822.1"/>
    <property type="gene ID" value="ENSAMXG00000030017.1"/>
</dbReference>
<evidence type="ECO:0000313" key="7">
    <source>
        <dbReference type="Ensembl" id="ENSAMXP00000041822.1"/>
    </source>
</evidence>
<dbReference type="GO" id="GO:0016020">
    <property type="term" value="C:membrane"/>
    <property type="evidence" value="ECO:0007669"/>
    <property type="project" value="UniProtKB-SubCell"/>
</dbReference>
<dbReference type="GeneTree" id="ENSGT00940000163324"/>
<evidence type="ECO:0000256" key="2">
    <source>
        <dbReference type="ARBA" id="ARBA00022692"/>
    </source>
</evidence>
<keyword evidence="2 5" id="KW-0812">Transmembrane</keyword>
<protein>
    <recommendedName>
        <fullName evidence="6">G-protein coupled receptors family 1 profile domain-containing protein</fullName>
    </recommendedName>
</protein>
<keyword evidence="8" id="KW-1185">Reference proteome</keyword>
<dbReference type="GO" id="GO:0005549">
    <property type="term" value="F:odorant binding"/>
    <property type="evidence" value="ECO:0007669"/>
    <property type="project" value="TreeGrafter"/>
</dbReference>
<dbReference type="Bgee" id="ENSAMXG00000030017">
    <property type="expression patterns" value="Expressed in olfactory epithelium"/>
</dbReference>
<evidence type="ECO:0000256" key="1">
    <source>
        <dbReference type="ARBA" id="ARBA00004370"/>
    </source>
</evidence>
<keyword evidence="4 5" id="KW-0472">Membrane</keyword>
<dbReference type="InterPro" id="IPR052921">
    <property type="entry name" value="GPCR1_Superfamily_Member"/>
</dbReference>
<organism evidence="7 8">
    <name type="scientific">Astyanax mexicanus</name>
    <name type="common">Blind cave fish</name>
    <name type="synonym">Astyanax fasciatus mexicanus</name>
    <dbReference type="NCBI Taxonomy" id="7994"/>
    <lineage>
        <taxon>Eukaryota</taxon>
        <taxon>Metazoa</taxon>
        <taxon>Chordata</taxon>
        <taxon>Craniata</taxon>
        <taxon>Vertebrata</taxon>
        <taxon>Euteleostomi</taxon>
        <taxon>Actinopterygii</taxon>
        <taxon>Neopterygii</taxon>
        <taxon>Teleostei</taxon>
        <taxon>Ostariophysi</taxon>
        <taxon>Characiformes</taxon>
        <taxon>Characoidei</taxon>
        <taxon>Acestrorhamphidae</taxon>
        <taxon>Acestrorhamphinae</taxon>
        <taxon>Astyanax</taxon>
    </lineage>
</organism>
<dbReference type="Pfam" id="PF00001">
    <property type="entry name" value="7tm_1"/>
    <property type="match status" value="1"/>
</dbReference>
<dbReference type="PROSITE" id="PS50262">
    <property type="entry name" value="G_PROTEIN_RECEP_F1_2"/>
    <property type="match status" value="1"/>
</dbReference>
<dbReference type="SUPFAM" id="SSF81321">
    <property type="entry name" value="Family A G protein-coupled receptor-like"/>
    <property type="match status" value="1"/>
</dbReference>
<evidence type="ECO:0000256" key="4">
    <source>
        <dbReference type="ARBA" id="ARBA00023136"/>
    </source>
</evidence>
<dbReference type="GO" id="GO:0004984">
    <property type="term" value="F:olfactory receptor activity"/>
    <property type="evidence" value="ECO:0007669"/>
    <property type="project" value="TreeGrafter"/>
</dbReference>
<evidence type="ECO:0000256" key="3">
    <source>
        <dbReference type="ARBA" id="ARBA00022989"/>
    </source>
</evidence>
<dbReference type="GO" id="GO:0004930">
    <property type="term" value="F:G protein-coupled receptor activity"/>
    <property type="evidence" value="ECO:0007669"/>
    <property type="project" value="InterPro"/>
</dbReference>
<feature type="transmembrane region" description="Helical" evidence="5">
    <location>
        <begin position="133"/>
        <end position="157"/>
    </location>
</feature>
<dbReference type="CDD" id="cd00637">
    <property type="entry name" value="7tm_classA_rhodopsin-like"/>
    <property type="match status" value="1"/>
</dbReference>
<feature type="domain" description="G-protein coupled receptors family 1 profile" evidence="6">
    <location>
        <begin position="79"/>
        <end position="327"/>
    </location>
</feature>
<comment type="subcellular location">
    <subcellularLocation>
        <location evidence="1">Membrane</location>
    </subcellularLocation>
</comment>
<feature type="transmembrane region" description="Helical" evidence="5">
    <location>
        <begin position="64"/>
        <end position="87"/>
    </location>
</feature>
<dbReference type="FunFam" id="1.20.1070.10:FF:000096">
    <property type="entry name" value="Odorant receptor 131-2"/>
    <property type="match status" value="1"/>
</dbReference>
<feature type="transmembrane region" description="Helical" evidence="5">
    <location>
        <begin position="232"/>
        <end position="256"/>
    </location>
</feature>
<name>A0A3B1JHB9_ASTMX</name>
<dbReference type="Proteomes" id="UP000018467">
    <property type="component" value="Unassembled WGS sequence"/>
</dbReference>
<dbReference type="InParanoid" id="A0A3B1JHB9"/>
<dbReference type="InterPro" id="IPR017452">
    <property type="entry name" value="GPCR_Rhodpsn_7TM"/>
</dbReference>
<evidence type="ECO:0000259" key="6">
    <source>
        <dbReference type="PROSITE" id="PS50262"/>
    </source>
</evidence>
<feature type="transmembrane region" description="Helical" evidence="5">
    <location>
        <begin position="99"/>
        <end position="121"/>
    </location>
</feature>
<evidence type="ECO:0000256" key="5">
    <source>
        <dbReference type="SAM" id="Phobius"/>
    </source>
</evidence>
<dbReference type="InterPro" id="IPR000276">
    <property type="entry name" value="GPCR_Rhodpsn"/>
</dbReference>
<dbReference type="PANTHER" id="PTHR26451:SF886">
    <property type="entry name" value="GROWTH HORMONE SECRETAGOGUE RECEPTOR TYPE 1-LIKE-RELATED"/>
    <property type="match status" value="1"/>
</dbReference>
<keyword evidence="3 5" id="KW-1133">Transmembrane helix</keyword>
<accession>A0A3B1JHB9</accession>
<dbReference type="PANTHER" id="PTHR26451">
    <property type="entry name" value="G_PROTEIN_RECEP_F1_2 DOMAIN-CONTAINING PROTEIN"/>
    <property type="match status" value="1"/>
</dbReference>
<proteinExistence type="predicted"/>